<protein>
    <submittedName>
        <fullName evidence="4">OLC1v1027212C1</fullName>
    </submittedName>
</protein>
<dbReference type="CDD" id="cd15798">
    <property type="entry name" value="PMEI-like_3"/>
    <property type="match status" value="1"/>
</dbReference>
<dbReference type="Proteomes" id="UP001161247">
    <property type="component" value="Chromosome 1"/>
</dbReference>
<keyword evidence="5" id="KW-1185">Reference proteome</keyword>
<proteinExistence type="predicted"/>
<evidence type="ECO:0000313" key="4">
    <source>
        <dbReference type="EMBL" id="CAI9092065.1"/>
    </source>
</evidence>
<dbReference type="InterPro" id="IPR035513">
    <property type="entry name" value="Invertase/methylesterase_inhib"/>
</dbReference>
<dbReference type="AlphaFoldDB" id="A0AAV1C8X7"/>
<accession>A0AAV1C8X7</accession>
<dbReference type="NCBIfam" id="TIGR01614">
    <property type="entry name" value="PME_inhib"/>
    <property type="match status" value="1"/>
</dbReference>
<dbReference type="Gene3D" id="1.20.140.40">
    <property type="entry name" value="Invertase/pectin methylesterase inhibitor family protein"/>
    <property type="match status" value="1"/>
</dbReference>
<feature type="chain" id="PRO_5043909002" evidence="2">
    <location>
        <begin position="24"/>
        <end position="200"/>
    </location>
</feature>
<feature type="domain" description="Pectinesterase inhibitor" evidence="3">
    <location>
        <begin position="38"/>
        <end position="195"/>
    </location>
</feature>
<evidence type="ECO:0000313" key="5">
    <source>
        <dbReference type="Proteomes" id="UP001161247"/>
    </source>
</evidence>
<name>A0AAV1C8X7_OLDCO</name>
<dbReference type="SMART" id="SM00856">
    <property type="entry name" value="PMEI"/>
    <property type="match status" value="1"/>
</dbReference>
<dbReference type="InterPro" id="IPR051955">
    <property type="entry name" value="PME_Inhibitor"/>
</dbReference>
<dbReference type="Pfam" id="PF04043">
    <property type="entry name" value="PMEI"/>
    <property type="match status" value="1"/>
</dbReference>
<dbReference type="GO" id="GO:0004857">
    <property type="term" value="F:enzyme inhibitor activity"/>
    <property type="evidence" value="ECO:0007669"/>
    <property type="project" value="InterPro"/>
</dbReference>
<dbReference type="InterPro" id="IPR006501">
    <property type="entry name" value="Pectinesterase_inhib_dom"/>
</dbReference>
<evidence type="ECO:0000259" key="3">
    <source>
        <dbReference type="SMART" id="SM00856"/>
    </source>
</evidence>
<feature type="signal peptide" evidence="2">
    <location>
        <begin position="1"/>
        <end position="23"/>
    </location>
</feature>
<dbReference type="SUPFAM" id="SSF101148">
    <property type="entry name" value="Plant invertase/pectin methylesterase inhibitor"/>
    <property type="match status" value="1"/>
</dbReference>
<dbReference type="PANTHER" id="PTHR31080">
    <property type="entry name" value="PECTINESTERASE INHIBITOR-LIKE"/>
    <property type="match status" value="1"/>
</dbReference>
<gene>
    <name evidence="4" type="ORF">OLC1_LOCUS3829</name>
</gene>
<evidence type="ECO:0000256" key="2">
    <source>
        <dbReference type="SAM" id="SignalP"/>
    </source>
</evidence>
<sequence length="200" mass="21793">MEKYNIFTLFFLALLALFSLAEASSSSSSVASSKATITYTNFIKTKCSTATNSLVCLQTLYPFAATIQTSNLKLCTTALEAAINGTKNASTTVTKLANQKQLSSMDVAALKDCLSDSKDAVSELKHTISALQHLKGPDRDFQWANAKTWGSAALSYAESCRDGFSVKKRVTPAVRQKIDSSFAKIEKLMSISLFFINHLY</sequence>
<reference evidence="4" key="1">
    <citation type="submission" date="2023-03" db="EMBL/GenBank/DDBJ databases">
        <authorList>
            <person name="Julca I."/>
        </authorList>
    </citation>
    <scope>NUCLEOTIDE SEQUENCE</scope>
</reference>
<evidence type="ECO:0000256" key="1">
    <source>
        <dbReference type="ARBA" id="ARBA00022729"/>
    </source>
</evidence>
<organism evidence="4 5">
    <name type="scientific">Oldenlandia corymbosa var. corymbosa</name>
    <dbReference type="NCBI Taxonomy" id="529605"/>
    <lineage>
        <taxon>Eukaryota</taxon>
        <taxon>Viridiplantae</taxon>
        <taxon>Streptophyta</taxon>
        <taxon>Embryophyta</taxon>
        <taxon>Tracheophyta</taxon>
        <taxon>Spermatophyta</taxon>
        <taxon>Magnoliopsida</taxon>
        <taxon>eudicotyledons</taxon>
        <taxon>Gunneridae</taxon>
        <taxon>Pentapetalae</taxon>
        <taxon>asterids</taxon>
        <taxon>lamiids</taxon>
        <taxon>Gentianales</taxon>
        <taxon>Rubiaceae</taxon>
        <taxon>Rubioideae</taxon>
        <taxon>Spermacoceae</taxon>
        <taxon>Hedyotis-Oldenlandia complex</taxon>
        <taxon>Oldenlandia</taxon>
    </lineage>
</organism>
<keyword evidence="1 2" id="KW-0732">Signal</keyword>
<dbReference type="PANTHER" id="PTHR31080:SF15">
    <property type="entry name" value="INVERTASE"/>
    <property type="match status" value="1"/>
</dbReference>
<dbReference type="EMBL" id="OX459118">
    <property type="protein sequence ID" value="CAI9092065.1"/>
    <property type="molecule type" value="Genomic_DNA"/>
</dbReference>